<dbReference type="PANTHER" id="PTHR37422:SF13">
    <property type="entry name" value="LIPOPOLYSACCHARIDE BIOSYNTHESIS PROTEIN PA4999-RELATED"/>
    <property type="match status" value="1"/>
</dbReference>
<feature type="transmembrane region" description="Helical" evidence="5">
    <location>
        <begin position="361"/>
        <end position="382"/>
    </location>
</feature>
<sequence length="740" mass="82642">MSKTRTKRKSEKRISTAKAQDKWAKQKTWLNWLPVILSAAFLLALPYLTGTNNLFWTSILLSSVLAMGLLATTWLLWKRQLLTLTVAEIFLLAFVFWQWLTVVNSVYRWASMLEASRWTAFAVLVFAVKQLTGRETRDEGQDAKQQLSHSAPRTSHPTWFAVSFVAAATVTAIHGIAEYALNAASGIPHWRIFGPFLQPNLFGNFLLLAFFVALGLAVQPPALRTLPFASIALLFLIAMALTGSKGALLAWFVGIVAFGTVLAVNFASPKLRRLIWGALFFGVAALILFASFLPPIRLRFETLWTSQAHSWIFRLLVWKATLVGAISKPIMGFGAGTFEWAYPQWTTVGFTRHAHNGFLQVALESGFVGLAFLLVFLTAVLFSRPNFQPSTHNAQPTDYAATPTLDPIRIGCKVAIVTFCLHNLVETAWMTLANLLALAFVCGMAMPKVRCSECEVQETQTRKKTQPLAPSTLHHALLFAPRNPHFALLLLTLLLLSLGLWHSVSVARGAYFAQQARSEMLPSSRLYWLELASKSDPLNARHLIDRAILLEAWALATGDEERLKQALQLCDEAIKLQPTRSGNYKVKARILRELGRLQEAERTLRVALKVNRTDTEAILKLGELLEEMGKVSEAKSLYRQLIVLEKGPYGRYKPVEQWQDIFIAAGKIRLASQLISAGFRVQGAKLLSEAETTLKSFLDAYLPILKASDPEVAESQNKFVETLLDEMRKLRKRGKVSPTR</sequence>
<feature type="transmembrane region" description="Helical" evidence="5">
    <location>
        <begin position="81"/>
        <end position="100"/>
    </location>
</feature>
<feature type="transmembrane region" description="Helical" evidence="5">
    <location>
        <begin position="29"/>
        <end position="48"/>
    </location>
</feature>
<evidence type="ECO:0000256" key="2">
    <source>
        <dbReference type="ARBA" id="ARBA00022692"/>
    </source>
</evidence>
<evidence type="ECO:0000256" key="3">
    <source>
        <dbReference type="ARBA" id="ARBA00022989"/>
    </source>
</evidence>
<keyword evidence="4 5" id="KW-0472">Membrane</keyword>
<protein>
    <submittedName>
        <fullName evidence="7">Tetratricopeptide (TPR) repeat protein</fullName>
    </submittedName>
</protein>
<name>A0ABT2EK82_9BACT</name>
<feature type="domain" description="O-antigen ligase-related" evidence="6">
    <location>
        <begin position="232"/>
        <end position="374"/>
    </location>
</feature>
<feature type="transmembrane region" description="Helical" evidence="5">
    <location>
        <begin position="201"/>
        <end position="218"/>
    </location>
</feature>
<feature type="transmembrane region" description="Helical" evidence="5">
    <location>
        <begin position="159"/>
        <end position="181"/>
    </location>
</feature>
<proteinExistence type="predicted"/>
<dbReference type="InterPro" id="IPR051533">
    <property type="entry name" value="WaaL-like"/>
</dbReference>
<feature type="transmembrane region" description="Helical" evidence="5">
    <location>
        <begin position="486"/>
        <end position="504"/>
    </location>
</feature>
<evidence type="ECO:0000313" key="7">
    <source>
        <dbReference type="EMBL" id="MCS3918363.1"/>
    </source>
</evidence>
<dbReference type="Pfam" id="PF04932">
    <property type="entry name" value="Wzy_C"/>
    <property type="match status" value="1"/>
</dbReference>
<dbReference type="Proteomes" id="UP001204798">
    <property type="component" value="Unassembled WGS sequence"/>
</dbReference>
<organism evidence="7 8">
    <name type="scientific">Candidatus Fervidibacter sacchari</name>
    <dbReference type="NCBI Taxonomy" id="1448929"/>
    <lineage>
        <taxon>Bacteria</taxon>
        <taxon>Candidatus Fervidibacterota</taxon>
        <taxon>Candidatus Fervidibacter</taxon>
    </lineage>
</organism>
<keyword evidence="2 5" id="KW-0812">Transmembrane</keyword>
<evidence type="ECO:0000256" key="5">
    <source>
        <dbReference type="SAM" id="Phobius"/>
    </source>
</evidence>
<feature type="transmembrane region" description="Helical" evidence="5">
    <location>
        <begin position="274"/>
        <end position="296"/>
    </location>
</feature>
<dbReference type="InterPro" id="IPR019734">
    <property type="entry name" value="TPR_rpt"/>
</dbReference>
<feature type="transmembrane region" description="Helical" evidence="5">
    <location>
        <begin position="54"/>
        <end position="76"/>
    </location>
</feature>
<feature type="transmembrane region" description="Helical" evidence="5">
    <location>
        <begin position="248"/>
        <end position="267"/>
    </location>
</feature>
<comment type="caution">
    <text evidence="7">The sequence shown here is derived from an EMBL/GenBank/DDBJ whole genome shotgun (WGS) entry which is preliminary data.</text>
</comment>
<reference evidence="7 8" key="1">
    <citation type="submission" date="2022-08" db="EMBL/GenBank/DDBJ databases">
        <title>Bacterial and archaeal communities from various locations to study Microbial Dark Matter (Phase II).</title>
        <authorList>
            <person name="Stepanauskas R."/>
        </authorList>
    </citation>
    <scope>NUCLEOTIDE SEQUENCE [LARGE SCALE GENOMIC DNA]</scope>
    <source>
        <strain evidence="7 8">PD1</strain>
    </source>
</reference>
<dbReference type="InterPro" id="IPR011990">
    <property type="entry name" value="TPR-like_helical_dom_sf"/>
</dbReference>
<dbReference type="SMART" id="SM00028">
    <property type="entry name" value="TPR"/>
    <property type="match status" value="3"/>
</dbReference>
<keyword evidence="8" id="KW-1185">Reference proteome</keyword>
<evidence type="ECO:0000256" key="4">
    <source>
        <dbReference type="ARBA" id="ARBA00023136"/>
    </source>
</evidence>
<dbReference type="Gene3D" id="1.25.40.10">
    <property type="entry name" value="Tetratricopeptide repeat domain"/>
    <property type="match status" value="1"/>
</dbReference>
<dbReference type="RefSeq" id="WP_259094072.1">
    <property type="nucleotide sequence ID" value="NZ_CP130454.1"/>
</dbReference>
<dbReference type="SUPFAM" id="SSF48452">
    <property type="entry name" value="TPR-like"/>
    <property type="match status" value="1"/>
</dbReference>
<feature type="transmembrane region" description="Helical" evidence="5">
    <location>
        <begin position="106"/>
        <end position="128"/>
    </location>
</feature>
<evidence type="ECO:0000259" key="6">
    <source>
        <dbReference type="Pfam" id="PF04932"/>
    </source>
</evidence>
<feature type="transmembrane region" description="Helical" evidence="5">
    <location>
        <begin position="428"/>
        <end position="446"/>
    </location>
</feature>
<dbReference type="InterPro" id="IPR007016">
    <property type="entry name" value="O-antigen_ligase-rel_domated"/>
</dbReference>
<gene>
    <name evidence="7" type="ORF">M2350_000760</name>
</gene>
<feature type="transmembrane region" description="Helical" evidence="5">
    <location>
        <begin position="225"/>
        <end position="242"/>
    </location>
</feature>
<dbReference type="PANTHER" id="PTHR37422">
    <property type="entry name" value="TEICHURONIC ACID BIOSYNTHESIS PROTEIN TUAE"/>
    <property type="match status" value="1"/>
</dbReference>
<evidence type="ECO:0000256" key="1">
    <source>
        <dbReference type="ARBA" id="ARBA00004141"/>
    </source>
</evidence>
<accession>A0ABT2EK82</accession>
<evidence type="ECO:0000313" key="8">
    <source>
        <dbReference type="Proteomes" id="UP001204798"/>
    </source>
</evidence>
<keyword evidence="3 5" id="KW-1133">Transmembrane helix</keyword>
<comment type="subcellular location">
    <subcellularLocation>
        <location evidence="1">Membrane</location>
        <topology evidence="1">Multi-pass membrane protein</topology>
    </subcellularLocation>
</comment>
<dbReference type="EMBL" id="JANUCP010000001">
    <property type="protein sequence ID" value="MCS3918363.1"/>
    <property type="molecule type" value="Genomic_DNA"/>
</dbReference>